<dbReference type="Proteomes" id="UP001295684">
    <property type="component" value="Unassembled WGS sequence"/>
</dbReference>
<dbReference type="CDD" id="cd08760">
    <property type="entry name" value="Cyt_b561_FRRS1_like"/>
    <property type="match status" value="1"/>
</dbReference>
<organism evidence="14 15">
    <name type="scientific">Euplotes crassus</name>
    <dbReference type="NCBI Taxonomy" id="5936"/>
    <lineage>
        <taxon>Eukaryota</taxon>
        <taxon>Sar</taxon>
        <taxon>Alveolata</taxon>
        <taxon>Ciliophora</taxon>
        <taxon>Intramacronucleata</taxon>
        <taxon>Spirotrichea</taxon>
        <taxon>Hypotrichia</taxon>
        <taxon>Euplotida</taxon>
        <taxon>Euplotidae</taxon>
        <taxon>Moneuplotes</taxon>
    </lineage>
</organism>
<feature type="transmembrane region" description="Helical" evidence="10">
    <location>
        <begin position="192"/>
        <end position="209"/>
    </location>
</feature>
<keyword evidence="6" id="KW-0249">Electron transport</keyword>
<dbReference type="InterPro" id="IPR039261">
    <property type="entry name" value="FNR_nucleotide-bd"/>
</dbReference>
<dbReference type="Gene3D" id="3.40.50.80">
    <property type="entry name" value="Nucleotide-binding domain of ferredoxin-NADP reductase (FNR) module"/>
    <property type="match status" value="1"/>
</dbReference>
<dbReference type="SUPFAM" id="SSF55856">
    <property type="entry name" value="Cytochrome b5-like heme/steroid binding domain"/>
    <property type="match status" value="1"/>
</dbReference>
<keyword evidence="2" id="KW-0813">Transport</keyword>
<evidence type="ECO:0008006" key="16">
    <source>
        <dbReference type="Google" id="ProtNLM"/>
    </source>
</evidence>
<feature type="transmembrane region" description="Helical" evidence="10">
    <location>
        <begin position="221"/>
        <end position="245"/>
    </location>
</feature>
<feature type="domain" description="Cytochrome b5 heme-binding" evidence="12">
    <location>
        <begin position="360"/>
        <end position="446"/>
    </location>
</feature>
<evidence type="ECO:0000313" key="15">
    <source>
        <dbReference type="Proteomes" id="UP001295684"/>
    </source>
</evidence>
<comment type="subcellular location">
    <subcellularLocation>
        <location evidence="1">Membrane</location>
    </subcellularLocation>
</comment>
<dbReference type="PANTHER" id="PTHR23130:SF171">
    <property type="entry name" value="OS01G0895300 PROTEIN"/>
    <property type="match status" value="1"/>
</dbReference>
<sequence>MINKTFFWVTLLILSLAQVAEAYNVANGISFTASVDDAKENLIFHITLKYKNYLGIGFGEGMKGCPMLIVTDNPGDGETVPIILDTYSVAKTIPTENDENIYILTKSVATEHGWELDIQRPIVFEREGRVETIFDKQNTVMNFAYHEGDGYPEEHTRHEYGFFSMKMDVNKQSVSIGTRHRPKDVFYKTHGILFYIAWSIMTFALIASGRYMKHLYNFRMILHVGLGLLITANTIILVLFSWIKFDSSKDLLAHKPIGIAVMFISFAQCLGGFAVKTSMTTLNWRSKLTLNSKLGHQLFGYALIILSNFQVVSGLYRYKSPITKLIYIHLAVFVVMLFALEIFYRMRFRYTKKGVLNKRVQNYSYNEYRKMLSSGRKLALFNDYILDISSFINEHPGGAFVMRATVGSNMGKYFYGGSSMETDVPPYKHSSYAGRILEKLTIGKLENKYLSEDNSNRSRRDFSIRSGNPSVKVEMLRDGCNIFTIKKKVWLTSTVSRISFHCIDTSIPSIYEGLEMCGKNYSITSMKNDVTRYYTICNSMGSQIFEEYMKSFGAAIEETEYQRRFEGIADFDKEEKDILELVIKHYPKSDSGISKQVFNASHHEEFYIEGPISVDFGYTEENLEGANIIFCGGTGILPFMDLFAYLGRRLVATSCPDYSIFSDEVISTKESKAKFLIHAYFQTREDCIGIELVERIEKLYQKYNKGALFKLNLILTNRGGEKLSDDDIVELMEDYSVANGGLNKLLVCGPPPMDMQFHKLKGRIMKKTNLDLSQIDIL</sequence>
<dbReference type="Pfam" id="PF00173">
    <property type="entry name" value="Cyt-b5"/>
    <property type="match status" value="1"/>
</dbReference>
<keyword evidence="7 10" id="KW-1133">Transmembrane helix</keyword>
<keyword evidence="8" id="KW-0408">Iron</keyword>
<evidence type="ECO:0000256" key="6">
    <source>
        <dbReference type="ARBA" id="ARBA00022982"/>
    </source>
</evidence>
<evidence type="ECO:0000256" key="11">
    <source>
        <dbReference type="SAM" id="SignalP"/>
    </source>
</evidence>
<evidence type="ECO:0000256" key="9">
    <source>
        <dbReference type="ARBA" id="ARBA00023136"/>
    </source>
</evidence>
<evidence type="ECO:0000256" key="4">
    <source>
        <dbReference type="ARBA" id="ARBA00022692"/>
    </source>
</evidence>
<gene>
    <name evidence="14" type="ORF">ECRASSUSDP1_LOCUS27321</name>
</gene>
<dbReference type="Gene3D" id="1.20.120.1770">
    <property type="match status" value="1"/>
</dbReference>
<accession>A0AAD1Y5W0</accession>
<dbReference type="InterPro" id="IPR018506">
    <property type="entry name" value="Cyt_B5_heme-BS"/>
</dbReference>
<evidence type="ECO:0000256" key="5">
    <source>
        <dbReference type="ARBA" id="ARBA00022723"/>
    </source>
</evidence>
<evidence type="ECO:0000256" key="3">
    <source>
        <dbReference type="ARBA" id="ARBA00022617"/>
    </source>
</evidence>
<evidence type="ECO:0000259" key="12">
    <source>
        <dbReference type="PROSITE" id="PS50255"/>
    </source>
</evidence>
<keyword evidence="11" id="KW-0732">Signal</keyword>
<feature type="transmembrane region" description="Helical" evidence="10">
    <location>
        <begin position="257"/>
        <end position="277"/>
    </location>
</feature>
<dbReference type="EMBL" id="CAMPGE010028191">
    <property type="protein sequence ID" value="CAI2385738.1"/>
    <property type="molecule type" value="Genomic_DNA"/>
</dbReference>
<name>A0AAD1Y5W0_EUPCR</name>
<dbReference type="SMART" id="SM01117">
    <property type="entry name" value="Cyt-b5"/>
    <property type="match status" value="1"/>
</dbReference>
<evidence type="ECO:0000256" key="10">
    <source>
        <dbReference type="SAM" id="Phobius"/>
    </source>
</evidence>
<keyword evidence="9 10" id="KW-0472">Membrane</keyword>
<dbReference type="GO" id="GO:0046872">
    <property type="term" value="F:metal ion binding"/>
    <property type="evidence" value="ECO:0007669"/>
    <property type="project" value="UniProtKB-KW"/>
</dbReference>
<dbReference type="PROSITE" id="PS50255">
    <property type="entry name" value="CYTOCHROME_B5_2"/>
    <property type="match status" value="1"/>
</dbReference>
<dbReference type="GO" id="GO:0016020">
    <property type="term" value="C:membrane"/>
    <property type="evidence" value="ECO:0007669"/>
    <property type="project" value="UniProtKB-SubCell"/>
</dbReference>
<evidence type="ECO:0000259" key="13">
    <source>
        <dbReference type="PROSITE" id="PS50939"/>
    </source>
</evidence>
<dbReference type="PROSITE" id="PS00191">
    <property type="entry name" value="CYTOCHROME_B5_1"/>
    <property type="match status" value="1"/>
</dbReference>
<proteinExistence type="predicted"/>
<evidence type="ECO:0000313" key="14">
    <source>
        <dbReference type="EMBL" id="CAI2385738.1"/>
    </source>
</evidence>
<comment type="caution">
    <text evidence="14">The sequence shown here is derived from an EMBL/GenBank/DDBJ whole genome shotgun (WGS) entry which is preliminary data.</text>
</comment>
<dbReference type="AlphaFoldDB" id="A0AAD1Y5W0"/>
<dbReference type="PROSITE" id="PS50939">
    <property type="entry name" value="CYTOCHROME_B561"/>
    <property type="match status" value="1"/>
</dbReference>
<evidence type="ECO:0000256" key="1">
    <source>
        <dbReference type="ARBA" id="ARBA00004370"/>
    </source>
</evidence>
<dbReference type="Gene3D" id="2.60.40.1210">
    <property type="entry name" value="Cellobiose dehydrogenase, cytochrome domain"/>
    <property type="match status" value="1"/>
</dbReference>
<feature type="transmembrane region" description="Helical" evidence="10">
    <location>
        <begin position="298"/>
        <end position="318"/>
    </location>
</feature>
<feature type="transmembrane region" description="Helical" evidence="10">
    <location>
        <begin position="324"/>
        <end position="344"/>
    </location>
</feature>
<reference evidence="14" key="1">
    <citation type="submission" date="2023-07" db="EMBL/GenBank/DDBJ databases">
        <authorList>
            <consortium name="AG Swart"/>
            <person name="Singh M."/>
            <person name="Singh A."/>
            <person name="Seah K."/>
            <person name="Emmerich C."/>
        </authorList>
    </citation>
    <scope>NUCLEOTIDE SEQUENCE</scope>
    <source>
        <strain evidence="14">DP1</strain>
    </source>
</reference>
<dbReference type="GO" id="GO:0020037">
    <property type="term" value="F:heme binding"/>
    <property type="evidence" value="ECO:0007669"/>
    <property type="project" value="InterPro"/>
</dbReference>
<dbReference type="Gene3D" id="3.10.120.10">
    <property type="entry name" value="Cytochrome b5-like heme/steroid binding domain"/>
    <property type="match status" value="1"/>
</dbReference>
<evidence type="ECO:0000256" key="2">
    <source>
        <dbReference type="ARBA" id="ARBA00022448"/>
    </source>
</evidence>
<feature type="chain" id="PRO_5042157534" description="Cytochrome b5 heme-binding domain-containing protein" evidence="11">
    <location>
        <begin position="23"/>
        <end position="778"/>
    </location>
</feature>
<keyword evidence="4 10" id="KW-0812">Transmembrane</keyword>
<evidence type="ECO:0000256" key="7">
    <source>
        <dbReference type="ARBA" id="ARBA00022989"/>
    </source>
</evidence>
<keyword evidence="15" id="KW-1185">Reference proteome</keyword>
<feature type="domain" description="Cytochrome b561" evidence="13">
    <location>
        <begin position="151"/>
        <end position="353"/>
    </location>
</feature>
<dbReference type="InterPro" id="IPR001199">
    <property type="entry name" value="Cyt_B5-like_heme/steroid-bd"/>
</dbReference>
<dbReference type="PANTHER" id="PTHR23130">
    <property type="entry name" value="CYTOCHROME B561 AND DOMON DOMAIN-CONTAINING PROTEIN"/>
    <property type="match status" value="1"/>
</dbReference>
<dbReference type="InterPro" id="IPR036400">
    <property type="entry name" value="Cyt_B5-like_heme/steroid_sf"/>
</dbReference>
<dbReference type="InterPro" id="IPR006593">
    <property type="entry name" value="Cyt_b561/ferric_Rdtase_TM"/>
</dbReference>
<keyword evidence="3" id="KW-0349">Heme</keyword>
<feature type="signal peptide" evidence="11">
    <location>
        <begin position="1"/>
        <end position="22"/>
    </location>
</feature>
<protein>
    <recommendedName>
        <fullName evidence="16">Cytochrome b5 heme-binding domain-containing protein</fullName>
    </recommendedName>
</protein>
<keyword evidence="5" id="KW-0479">Metal-binding</keyword>
<evidence type="ECO:0000256" key="8">
    <source>
        <dbReference type="ARBA" id="ARBA00023004"/>
    </source>
</evidence>